<dbReference type="GO" id="GO:0005829">
    <property type="term" value="C:cytosol"/>
    <property type="evidence" value="ECO:0007669"/>
    <property type="project" value="TreeGrafter"/>
</dbReference>
<dbReference type="InterPro" id="IPR049734">
    <property type="entry name" value="NudC-like_C"/>
</dbReference>
<evidence type="ECO:0000256" key="4">
    <source>
        <dbReference type="ARBA" id="ARBA00012381"/>
    </source>
</evidence>
<dbReference type="InterPro" id="IPR015375">
    <property type="entry name" value="NADH_PPase-like_N"/>
</dbReference>
<evidence type="ECO:0000259" key="10">
    <source>
        <dbReference type="PROSITE" id="PS51462"/>
    </source>
</evidence>
<dbReference type="PROSITE" id="PS00893">
    <property type="entry name" value="NUDIX_BOX"/>
    <property type="match status" value="1"/>
</dbReference>
<evidence type="ECO:0000256" key="1">
    <source>
        <dbReference type="ARBA" id="ARBA00001946"/>
    </source>
</evidence>
<evidence type="ECO:0000256" key="8">
    <source>
        <dbReference type="ARBA" id="ARBA00023027"/>
    </source>
</evidence>
<comment type="caution">
    <text evidence="11">The sequence shown here is derived from an EMBL/GenBank/DDBJ whole genome shotgun (WGS) entry which is preliminary data.</text>
</comment>
<dbReference type="GO" id="GO:0006742">
    <property type="term" value="P:NADP+ catabolic process"/>
    <property type="evidence" value="ECO:0007669"/>
    <property type="project" value="TreeGrafter"/>
</dbReference>
<evidence type="ECO:0000256" key="2">
    <source>
        <dbReference type="ARBA" id="ARBA00001947"/>
    </source>
</evidence>
<keyword evidence="7" id="KW-0460">Magnesium</keyword>
<comment type="similarity">
    <text evidence="3">Belongs to the Nudix hydrolase family. NudC subfamily.</text>
</comment>
<dbReference type="InterPro" id="IPR015797">
    <property type="entry name" value="NUDIX_hydrolase-like_dom_sf"/>
</dbReference>
<dbReference type="Gene3D" id="3.90.79.20">
    <property type="match status" value="1"/>
</dbReference>
<dbReference type="InterPro" id="IPR050241">
    <property type="entry name" value="NAD-cap_RNA_hydrolase_NudC"/>
</dbReference>
<dbReference type="PROSITE" id="PS51462">
    <property type="entry name" value="NUDIX"/>
    <property type="match status" value="1"/>
</dbReference>
<evidence type="ECO:0000256" key="3">
    <source>
        <dbReference type="ARBA" id="ARBA00009595"/>
    </source>
</evidence>
<dbReference type="Pfam" id="PF09296">
    <property type="entry name" value="NUDIX-like"/>
    <property type="match status" value="1"/>
</dbReference>
<dbReference type="InterPro" id="IPR015376">
    <property type="entry name" value="Znr_NADH_PPase"/>
</dbReference>
<evidence type="ECO:0000256" key="9">
    <source>
        <dbReference type="ARBA" id="ARBA00023679"/>
    </source>
</evidence>
<dbReference type="AlphaFoldDB" id="A0A643F5I5"/>
<dbReference type="GO" id="GO:0035529">
    <property type="term" value="F:NADH pyrophosphatase activity"/>
    <property type="evidence" value="ECO:0007669"/>
    <property type="project" value="TreeGrafter"/>
</dbReference>
<dbReference type="SUPFAM" id="SSF55811">
    <property type="entry name" value="Nudix"/>
    <property type="match status" value="1"/>
</dbReference>
<gene>
    <name evidence="11" type="primary">nudC</name>
    <name evidence="11" type="ORF">F7Q93_06140</name>
</gene>
<keyword evidence="6 11" id="KW-0378">Hydrolase</keyword>
<proteinExistence type="inferred from homology"/>
<dbReference type="PANTHER" id="PTHR42904:SF6">
    <property type="entry name" value="NAD-CAPPED RNA HYDROLASE NUDT12"/>
    <property type="match status" value="1"/>
</dbReference>
<feature type="domain" description="Nudix hydrolase" evidence="10">
    <location>
        <begin position="176"/>
        <end position="302"/>
    </location>
</feature>
<protein>
    <recommendedName>
        <fullName evidence="4">NAD(+) diphosphatase</fullName>
        <ecNumber evidence="4">3.6.1.22</ecNumber>
    </recommendedName>
</protein>
<evidence type="ECO:0000256" key="5">
    <source>
        <dbReference type="ARBA" id="ARBA00022723"/>
    </source>
</evidence>
<dbReference type="GO" id="GO:0019677">
    <property type="term" value="P:NAD+ catabolic process"/>
    <property type="evidence" value="ECO:0007669"/>
    <property type="project" value="TreeGrafter"/>
</dbReference>
<dbReference type="NCBIfam" id="NF001299">
    <property type="entry name" value="PRK00241.1"/>
    <property type="match status" value="1"/>
</dbReference>
<dbReference type="Pfam" id="PF00293">
    <property type="entry name" value="NUDIX"/>
    <property type="match status" value="1"/>
</dbReference>
<dbReference type="RefSeq" id="WP_128092811.1">
    <property type="nucleotide sequence ID" value="NZ_JBHEEN010000003.1"/>
</dbReference>
<name>A0A643F5I5_9HYPH</name>
<comment type="catalytic activity">
    <reaction evidence="9">
        <text>a 5'-end NAD(+)-phospho-ribonucleoside in mRNA + H2O = a 5'-end phospho-adenosine-phospho-ribonucleoside in mRNA + beta-nicotinamide D-ribonucleotide + 2 H(+)</text>
        <dbReference type="Rhea" id="RHEA:60876"/>
        <dbReference type="Rhea" id="RHEA-COMP:15698"/>
        <dbReference type="Rhea" id="RHEA-COMP:15719"/>
        <dbReference type="ChEBI" id="CHEBI:14649"/>
        <dbReference type="ChEBI" id="CHEBI:15377"/>
        <dbReference type="ChEBI" id="CHEBI:15378"/>
        <dbReference type="ChEBI" id="CHEBI:144029"/>
        <dbReference type="ChEBI" id="CHEBI:144051"/>
    </reaction>
    <physiologicalReaction direction="left-to-right" evidence="9">
        <dbReference type="Rhea" id="RHEA:60877"/>
    </physiologicalReaction>
</comment>
<comment type="cofactor">
    <cofactor evidence="2">
        <name>Zn(2+)</name>
        <dbReference type="ChEBI" id="CHEBI:29105"/>
    </cofactor>
</comment>
<dbReference type="EMBL" id="VZPE01000002">
    <property type="protein sequence ID" value="KAB0572413.1"/>
    <property type="molecule type" value="Genomic_DNA"/>
</dbReference>
<dbReference type="EC" id="3.6.1.22" evidence="4"/>
<organism evidence="11">
    <name type="scientific">Brucella pituitosa</name>
    <dbReference type="NCBI Taxonomy" id="571256"/>
    <lineage>
        <taxon>Bacteria</taxon>
        <taxon>Pseudomonadati</taxon>
        <taxon>Pseudomonadota</taxon>
        <taxon>Alphaproteobacteria</taxon>
        <taxon>Hyphomicrobiales</taxon>
        <taxon>Brucellaceae</taxon>
        <taxon>Brucella/Ochrobactrum group</taxon>
        <taxon>Brucella</taxon>
    </lineage>
</organism>
<comment type="cofactor">
    <cofactor evidence="1">
        <name>Mg(2+)</name>
        <dbReference type="ChEBI" id="CHEBI:18420"/>
    </cofactor>
</comment>
<accession>A0A643F5I5</accession>
<dbReference type="InterPro" id="IPR020084">
    <property type="entry name" value="NUDIX_hydrolase_CS"/>
</dbReference>
<evidence type="ECO:0000313" key="11">
    <source>
        <dbReference type="EMBL" id="KAB0572413.1"/>
    </source>
</evidence>
<dbReference type="Pfam" id="PF09297">
    <property type="entry name" value="Zn_ribbon_NUD"/>
    <property type="match status" value="1"/>
</dbReference>
<dbReference type="GO" id="GO:0046872">
    <property type="term" value="F:metal ion binding"/>
    <property type="evidence" value="ECO:0007669"/>
    <property type="project" value="UniProtKB-KW"/>
</dbReference>
<dbReference type="GO" id="GO:0110153">
    <property type="term" value="F:RNA NAD-cap (NMN-forming) hydrolase activity"/>
    <property type="evidence" value="ECO:0007669"/>
    <property type="project" value="RHEA"/>
</dbReference>
<keyword evidence="8" id="KW-0520">NAD</keyword>
<dbReference type="CDD" id="cd03429">
    <property type="entry name" value="NUDIX_NADH_pyrophosphatase_Nudt13"/>
    <property type="match status" value="1"/>
</dbReference>
<dbReference type="InterPro" id="IPR000086">
    <property type="entry name" value="NUDIX_hydrolase_dom"/>
</dbReference>
<reference evidence="11" key="1">
    <citation type="submission" date="2019-09" db="EMBL/GenBank/DDBJ databases">
        <title>Draft genome sequences of 48 bacterial type strains from the CCUG.</title>
        <authorList>
            <person name="Tunovic T."/>
            <person name="Pineiro-Iglesias B."/>
            <person name="Unosson C."/>
            <person name="Inganas E."/>
            <person name="Ohlen M."/>
            <person name="Cardew S."/>
            <person name="Jensie-Markopoulos S."/>
            <person name="Salva-Serra F."/>
            <person name="Jaen-Luchoro D."/>
            <person name="Karlsson R."/>
            <person name="Svensson-Stadler L."/>
            <person name="Chun J."/>
            <person name="Moore E."/>
        </authorList>
    </citation>
    <scope>NUCLEOTIDE SEQUENCE</scope>
    <source>
        <strain evidence="11">CCUG 50899</strain>
    </source>
</reference>
<keyword evidence="5" id="KW-0479">Metal-binding</keyword>
<evidence type="ECO:0000256" key="7">
    <source>
        <dbReference type="ARBA" id="ARBA00022842"/>
    </source>
</evidence>
<dbReference type="PANTHER" id="PTHR42904">
    <property type="entry name" value="NUDIX HYDROLASE, NUDC SUBFAMILY"/>
    <property type="match status" value="1"/>
</dbReference>
<dbReference type="Gene3D" id="3.90.79.10">
    <property type="entry name" value="Nucleoside Triphosphate Pyrophosphohydrolase"/>
    <property type="match status" value="1"/>
</dbReference>
<sequence length="313" mass="34490">MAFRLYDLPEIEPSRLVGFAGNRIDRLSEKRQDDSAFTALELPETRVMILGGNRLLLDYTNESAPRALFTLKEAQAFSCDLHEPVLLGLQDSAPLVAVMAPLDPEQLEAPYKAQDYRSIYMEGLVPADIVGALAQAAALTAWHSNHRFCGRCGTKSEMRAGGAKRVCPNCGAEHFPRTDPVAIMLPIRGEKCILARSAHFAAGSYSCLAGFIEHGETIEAAVRRESFEEMGLSIGRVGYHASQPWPFPYSLMIGCHAEVLSDDFAIDRSELEDGRWFEKSEVRAMLAGTHENELRVPATGAIATHLIRAWAED</sequence>
<evidence type="ECO:0000256" key="6">
    <source>
        <dbReference type="ARBA" id="ARBA00022801"/>
    </source>
</evidence>